<proteinExistence type="predicted"/>
<protein>
    <submittedName>
        <fullName evidence="1">Uncharacterized protein</fullName>
    </submittedName>
</protein>
<accession>A0ABQ4CTZ2</accession>
<name>A0ABQ4CTZ2_9ACTN</name>
<dbReference type="EMBL" id="BONE01000031">
    <property type="protein sequence ID" value="GIF74468.1"/>
    <property type="molecule type" value="Genomic_DNA"/>
</dbReference>
<keyword evidence="2" id="KW-1185">Reference proteome</keyword>
<dbReference type="RefSeq" id="WP_203715040.1">
    <property type="nucleotide sequence ID" value="NZ_BONE01000031.1"/>
</dbReference>
<reference evidence="1 2" key="1">
    <citation type="submission" date="2021-01" db="EMBL/GenBank/DDBJ databases">
        <title>Whole genome shotgun sequence of Asanoa siamensis NBRC 107932.</title>
        <authorList>
            <person name="Komaki H."/>
            <person name="Tamura T."/>
        </authorList>
    </citation>
    <scope>NUCLEOTIDE SEQUENCE [LARGE SCALE GENOMIC DNA]</scope>
    <source>
        <strain evidence="1 2">NBRC 107932</strain>
    </source>
</reference>
<evidence type="ECO:0000313" key="1">
    <source>
        <dbReference type="EMBL" id="GIF74468.1"/>
    </source>
</evidence>
<gene>
    <name evidence="1" type="ORF">Asi02nite_39860</name>
</gene>
<sequence>MSAAIDVNGLIALADQVRAAPARRLELTAACDGVAWLAHVPAATESCVNLLAQSDPRAREMPCELGSSSMEVPSAVATFRRWWPKAVIAMGDPGQPDPREPLRPGVVLWRFDGVTASPAIGPPSATGSAAIAALFAGLPWEPPSLMVEAAAPLADVEVEDLLASLVHPLRLPSGRWERSPGSWERYLQAWCCLGLLHHRPEQPWPTSARRRLLVELAYGVEDWVTEAALYALVAAAWADPACRADVAELVRTRYSLMRAAAETRPLTIGASVAQLVAITPEAPPRRRSLLDKVRRRPTSGQR</sequence>
<evidence type="ECO:0000313" key="2">
    <source>
        <dbReference type="Proteomes" id="UP000604117"/>
    </source>
</evidence>
<organism evidence="1 2">
    <name type="scientific">Asanoa siamensis</name>
    <dbReference type="NCBI Taxonomy" id="926357"/>
    <lineage>
        <taxon>Bacteria</taxon>
        <taxon>Bacillati</taxon>
        <taxon>Actinomycetota</taxon>
        <taxon>Actinomycetes</taxon>
        <taxon>Micromonosporales</taxon>
        <taxon>Micromonosporaceae</taxon>
        <taxon>Asanoa</taxon>
    </lineage>
</organism>
<comment type="caution">
    <text evidence="1">The sequence shown here is derived from an EMBL/GenBank/DDBJ whole genome shotgun (WGS) entry which is preliminary data.</text>
</comment>
<dbReference type="Proteomes" id="UP000604117">
    <property type="component" value="Unassembled WGS sequence"/>
</dbReference>